<dbReference type="AlphaFoldDB" id="W6N6Z0"/>
<dbReference type="Pfam" id="PF02153">
    <property type="entry name" value="PDH_N"/>
    <property type="match status" value="1"/>
</dbReference>
<dbReference type="GeneID" id="29419515"/>
<keyword evidence="2" id="KW-0560">Oxidoreductase</keyword>
<evidence type="ECO:0000256" key="3">
    <source>
        <dbReference type="ARBA" id="ARBA00029440"/>
    </source>
</evidence>
<gene>
    <name evidence="5" type="ORF">CTDIVETGP_2075</name>
</gene>
<dbReference type="Pfam" id="PF20463">
    <property type="entry name" value="PDH_C"/>
    <property type="match status" value="1"/>
</dbReference>
<dbReference type="SUPFAM" id="SSF48179">
    <property type="entry name" value="6-phosphogluconate dehydrogenase C-terminal domain-like"/>
    <property type="match status" value="1"/>
</dbReference>
<keyword evidence="6" id="KW-1185">Reference proteome</keyword>
<dbReference type="InterPro" id="IPR036291">
    <property type="entry name" value="NAD(P)-bd_dom_sf"/>
</dbReference>
<dbReference type="InterPro" id="IPR003099">
    <property type="entry name" value="Prephen_DH"/>
</dbReference>
<evidence type="ECO:0000259" key="4">
    <source>
        <dbReference type="PROSITE" id="PS51176"/>
    </source>
</evidence>
<organism evidence="5 6">
    <name type="scientific">Clostridium tyrobutyricum DIVETGP</name>
    <dbReference type="NCBI Taxonomy" id="1408889"/>
    <lineage>
        <taxon>Bacteria</taxon>
        <taxon>Bacillati</taxon>
        <taxon>Bacillota</taxon>
        <taxon>Clostridia</taxon>
        <taxon>Eubacteriales</taxon>
        <taxon>Clostridiaceae</taxon>
        <taxon>Clostridium</taxon>
    </lineage>
</organism>
<dbReference type="RefSeq" id="WP_017752362.1">
    <property type="nucleotide sequence ID" value="NZ_CBXI010000038.1"/>
</dbReference>
<accession>W6N6Z0</accession>
<dbReference type="Gene3D" id="1.10.3660.10">
    <property type="entry name" value="6-phosphogluconate dehydrogenase C-terminal like domain"/>
    <property type="match status" value="1"/>
</dbReference>
<proteinExistence type="inferred from homology"/>
<dbReference type="OrthoDB" id="9802008at2"/>
<dbReference type="InterPro" id="IPR046826">
    <property type="entry name" value="PDH_N"/>
</dbReference>
<sequence length="286" mass="31976">MEDCDFNNLKIAVVGLGLIGGSYAMALKSLNAKHIVGIDRNLATLDKAIEMNIIDCAYEKPGKFLKDIDFIIIALYPKDTIDFVKQNIKYFKSGVLITDTSGIKKIVIESVESVLPDDMEFVSGHPMAGKEYKGIDYADANIFKDANYIITPSSKNKKSSIAFIASMARKIGCKNVEYISADEHDKIIAYTSQLPHVIAAALMNANLQEFKPELFVGGSFRDATRVALINSKLWSELFMLNSDKLVDTINGFQKVLDRIKNDVLNKDVEDLETVFEKSINLRKRFK</sequence>
<dbReference type="GO" id="GO:0006571">
    <property type="term" value="P:tyrosine biosynthetic process"/>
    <property type="evidence" value="ECO:0007669"/>
    <property type="project" value="InterPro"/>
</dbReference>
<dbReference type="PROSITE" id="PS51176">
    <property type="entry name" value="PDH_ADH"/>
    <property type="match status" value="1"/>
</dbReference>
<name>W6N6Z0_CLOTY</name>
<protein>
    <recommendedName>
        <fullName evidence="4">Prephenate/arogenate dehydrogenase domain-containing protein</fullName>
    </recommendedName>
</protein>
<dbReference type="SUPFAM" id="SSF51735">
    <property type="entry name" value="NAD(P)-binding Rossmann-fold domains"/>
    <property type="match status" value="1"/>
</dbReference>
<dbReference type="Proteomes" id="UP000019482">
    <property type="component" value="Unassembled WGS sequence"/>
</dbReference>
<comment type="caution">
    <text evidence="5">The sequence shown here is derived from an EMBL/GenBank/DDBJ whole genome shotgun (WGS) entry which is preliminary data.</text>
</comment>
<dbReference type="PANTHER" id="PTHR21363:SF0">
    <property type="entry name" value="PREPHENATE DEHYDROGENASE [NADP(+)]"/>
    <property type="match status" value="1"/>
</dbReference>
<dbReference type="PANTHER" id="PTHR21363">
    <property type="entry name" value="PREPHENATE DEHYDROGENASE"/>
    <property type="match status" value="1"/>
</dbReference>
<dbReference type="Gene3D" id="3.40.50.720">
    <property type="entry name" value="NAD(P)-binding Rossmann-like Domain"/>
    <property type="match status" value="1"/>
</dbReference>
<comment type="similarity">
    <text evidence="1">Belongs to the prephenate/arogenate dehydrogenase family.</text>
</comment>
<dbReference type="InterPro" id="IPR008927">
    <property type="entry name" value="6-PGluconate_DH-like_C_sf"/>
</dbReference>
<dbReference type="FunFam" id="3.40.50.720:FF:000208">
    <property type="entry name" value="Prephenate dehydrogenase"/>
    <property type="match status" value="1"/>
</dbReference>
<evidence type="ECO:0000256" key="1">
    <source>
        <dbReference type="ARBA" id="ARBA00007964"/>
    </source>
</evidence>
<dbReference type="EMBL" id="CBXI010000038">
    <property type="protein sequence ID" value="CDL92005.1"/>
    <property type="molecule type" value="Genomic_DNA"/>
</dbReference>
<reference evidence="5 6" key="1">
    <citation type="journal article" date="2015" name="Genome Announc.">
        <title>Draft Genome Sequence of Clostridium tyrobutyricum Strain DIVETGP, Isolated from Cow's Milk for Grana Padano Production.</title>
        <authorList>
            <person name="Soggiu A."/>
            <person name="Piras C."/>
            <person name="Gaiarsa S."/>
            <person name="Sassera D."/>
            <person name="Roncada P."/>
            <person name="Bendixen E."/>
            <person name="Brasca M."/>
            <person name="Bonizzi L."/>
        </authorList>
    </citation>
    <scope>NUCLEOTIDE SEQUENCE [LARGE SCALE GENOMIC DNA]</scope>
    <source>
        <strain evidence="5 6">DIVETGP</strain>
    </source>
</reference>
<dbReference type="InterPro" id="IPR046825">
    <property type="entry name" value="PDH_C"/>
</dbReference>
<dbReference type="InterPro" id="IPR050812">
    <property type="entry name" value="Preph/Arog_dehydrog"/>
</dbReference>
<evidence type="ECO:0000313" key="6">
    <source>
        <dbReference type="Proteomes" id="UP000019482"/>
    </source>
</evidence>
<dbReference type="GO" id="GO:0008977">
    <property type="term" value="F:prephenate dehydrogenase (NAD+) activity"/>
    <property type="evidence" value="ECO:0007669"/>
    <property type="project" value="InterPro"/>
</dbReference>
<feature type="domain" description="Prephenate/arogenate dehydrogenase" evidence="4">
    <location>
        <begin position="9"/>
        <end position="286"/>
    </location>
</feature>
<dbReference type="GO" id="GO:0004665">
    <property type="term" value="F:prephenate dehydrogenase (NADP+) activity"/>
    <property type="evidence" value="ECO:0007669"/>
    <property type="project" value="InterPro"/>
</dbReference>
<evidence type="ECO:0000256" key="2">
    <source>
        <dbReference type="ARBA" id="ARBA00023002"/>
    </source>
</evidence>
<comment type="pathway">
    <text evidence="3">Amino-acid biosynthesis.</text>
</comment>
<evidence type="ECO:0000313" key="5">
    <source>
        <dbReference type="EMBL" id="CDL92005.1"/>
    </source>
</evidence>
<dbReference type="GO" id="GO:0070403">
    <property type="term" value="F:NAD+ binding"/>
    <property type="evidence" value="ECO:0007669"/>
    <property type="project" value="InterPro"/>
</dbReference>